<dbReference type="InterPro" id="IPR003188">
    <property type="entry name" value="PTS_IIA_lac/cel"/>
</dbReference>
<keyword evidence="6" id="KW-0479">Metal-binding</keyword>
<dbReference type="PANTHER" id="PTHR34382">
    <property type="entry name" value="PTS SYSTEM N,N'-DIACETYLCHITOBIOSE-SPECIFIC EIIA COMPONENT"/>
    <property type="match status" value="1"/>
</dbReference>
<dbReference type="InterPro" id="IPR036542">
    <property type="entry name" value="PTS_IIA_lac/cel_sf"/>
</dbReference>
<dbReference type="Proteomes" id="UP000017081">
    <property type="component" value="Unassembled WGS sequence"/>
</dbReference>
<dbReference type="STRING" id="1319815.HMPREF0202_02415"/>
<name>U7V6Y1_9FUSO</name>
<evidence type="ECO:0000256" key="6">
    <source>
        <dbReference type="PIRSR" id="PIRSR000699-2"/>
    </source>
</evidence>
<reference evidence="8 9" key="1">
    <citation type="submission" date="2013-08" db="EMBL/GenBank/DDBJ databases">
        <authorList>
            <person name="Weinstock G."/>
            <person name="Sodergren E."/>
            <person name="Wylie T."/>
            <person name="Fulton L."/>
            <person name="Fulton R."/>
            <person name="Fronick C."/>
            <person name="O'Laughlin M."/>
            <person name="Godfrey J."/>
            <person name="Miner T."/>
            <person name="Herter B."/>
            <person name="Appelbaum E."/>
            <person name="Cordes M."/>
            <person name="Lek S."/>
            <person name="Wollam A."/>
            <person name="Pepin K.H."/>
            <person name="Palsikar V.B."/>
            <person name="Mitreva M."/>
            <person name="Wilson R.K."/>
        </authorList>
    </citation>
    <scope>NUCLEOTIDE SEQUENCE [LARGE SCALE GENOMIC DNA]</scope>
    <source>
        <strain evidence="8 9">ATCC BAA-474</strain>
    </source>
</reference>
<dbReference type="eggNOG" id="COG1447">
    <property type="taxonomic scope" value="Bacteria"/>
</dbReference>
<evidence type="ECO:0000256" key="7">
    <source>
        <dbReference type="PROSITE-ProRule" id="PRU00418"/>
    </source>
</evidence>
<organism evidence="8 9">
    <name type="scientific">Cetobacterium somerae ATCC BAA-474</name>
    <dbReference type="NCBI Taxonomy" id="1319815"/>
    <lineage>
        <taxon>Bacteria</taxon>
        <taxon>Fusobacteriati</taxon>
        <taxon>Fusobacteriota</taxon>
        <taxon>Fusobacteriia</taxon>
        <taxon>Fusobacteriales</taxon>
        <taxon>Fusobacteriaceae</taxon>
        <taxon>Cetobacterium</taxon>
    </lineage>
</organism>
<sequence length="99" mass="11053">MDIEVIAMQLVGNAGEGRSLAFEALAHAKKNEFDLAQEKLKKSKESLLRAHSLQTDLICKEADGEKTEIGLLMVHAQDHLMTAMLAKDLITEMIELYKK</sequence>
<comment type="caution">
    <text evidence="8">The sequence shown here is derived from an EMBL/GenBank/DDBJ whole genome shotgun (WGS) entry which is preliminary data.</text>
</comment>
<dbReference type="PROSITE" id="PS51095">
    <property type="entry name" value="PTS_EIIA_TYPE_3"/>
    <property type="match status" value="1"/>
</dbReference>
<proteinExistence type="predicted"/>
<dbReference type="PATRIC" id="fig|1319815.3.peg.2322"/>
<gene>
    <name evidence="8" type="ORF">HMPREF0202_02415</name>
</gene>
<evidence type="ECO:0000313" key="9">
    <source>
        <dbReference type="Proteomes" id="UP000017081"/>
    </source>
</evidence>
<evidence type="ECO:0000256" key="2">
    <source>
        <dbReference type="ARBA" id="ARBA00022597"/>
    </source>
</evidence>
<dbReference type="CDD" id="cd00215">
    <property type="entry name" value="PTS_IIA_lac"/>
    <property type="match status" value="1"/>
</dbReference>
<keyword evidence="3 8" id="KW-0808">Transferase</keyword>
<feature type="binding site" evidence="6">
    <location>
        <position position="78"/>
    </location>
    <ligand>
        <name>Mg(2+)</name>
        <dbReference type="ChEBI" id="CHEBI:18420"/>
        <note>ligand shared between all trimeric partners</note>
    </ligand>
</feature>
<comment type="cofactor">
    <cofactor evidence="6">
        <name>Mg(2+)</name>
        <dbReference type="ChEBI" id="CHEBI:18420"/>
    </cofactor>
    <text evidence="6">Binds 1 Mg(2+) ion per trimer.</text>
</comment>
<evidence type="ECO:0000256" key="4">
    <source>
        <dbReference type="ARBA" id="ARBA00022683"/>
    </source>
</evidence>
<dbReference type="PIRSF" id="PIRSF000699">
    <property type="entry name" value="PTS_IILac_III"/>
    <property type="match status" value="1"/>
</dbReference>
<dbReference type="GO" id="GO:0009401">
    <property type="term" value="P:phosphoenolpyruvate-dependent sugar phosphotransferase system"/>
    <property type="evidence" value="ECO:0007669"/>
    <property type="project" value="UniProtKB-KW"/>
</dbReference>
<dbReference type="EMBL" id="AXZF01000117">
    <property type="protein sequence ID" value="ERT67256.1"/>
    <property type="molecule type" value="Genomic_DNA"/>
</dbReference>
<dbReference type="GO" id="GO:0046872">
    <property type="term" value="F:metal ion binding"/>
    <property type="evidence" value="ECO:0007669"/>
    <property type="project" value="UniProtKB-KW"/>
</dbReference>
<evidence type="ECO:0000256" key="1">
    <source>
        <dbReference type="ARBA" id="ARBA00022448"/>
    </source>
</evidence>
<dbReference type="PANTHER" id="PTHR34382:SF7">
    <property type="entry name" value="PTS SYSTEM N,N'-DIACETYLCHITOBIOSE-SPECIFIC EIIA COMPONENT"/>
    <property type="match status" value="1"/>
</dbReference>
<accession>U7V6Y1</accession>
<protein>
    <submittedName>
        <fullName evidence="8">Lichenan-specific phosphotransferase enzyme IIA component</fullName>
    </submittedName>
</protein>
<feature type="active site" description="Tele-phosphohistidine intermediate" evidence="5">
    <location>
        <position position="75"/>
    </location>
</feature>
<keyword evidence="9" id="KW-1185">Reference proteome</keyword>
<evidence type="ECO:0000313" key="8">
    <source>
        <dbReference type="EMBL" id="ERT67256.1"/>
    </source>
</evidence>
<dbReference type="RefSeq" id="WP_023051947.1">
    <property type="nucleotide sequence ID" value="NZ_CP173070.2"/>
</dbReference>
<evidence type="ECO:0000256" key="5">
    <source>
        <dbReference type="PIRSR" id="PIRSR000699-1"/>
    </source>
</evidence>
<keyword evidence="2" id="KW-0762">Sugar transport</keyword>
<dbReference type="AlphaFoldDB" id="U7V6Y1"/>
<dbReference type="Pfam" id="PF02255">
    <property type="entry name" value="PTS_IIA"/>
    <property type="match status" value="1"/>
</dbReference>
<feature type="modified residue" description="Phosphohistidine; by HPr" evidence="7">
    <location>
        <position position="75"/>
    </location>
</feature>
<dbReference type="Gene3D" id="1.20.58.80">
    <property type="entry name" value="Phosphotransferase system, lactose/cellobiose-type IIA subunit"/>
    <property type="match status" value="1"/>
</dbReference>
<dbReference type="GO" id="GO:0016740">
    <property type="term" value="F:transferase activity"/>
    <property type="evidence" value="ECO:0007669"/>
    <property type="project" value="UniProtKB-KW"/>
</dbReference>
<keyword evidence="6" id="KW-0460">Magnesium</keyword>
<dbReference type="SUPFAM" id="SSF46973">
    <property type="entry name" value="Enzyme IIa from lactose specific PTS, IIa-lac"/>
    <property type="match status" value="1"/>
</dbReference>
<dbReference type="HOGENOM" id="CLU_152490_1_0_0"/>
<evidence type="ECO:0000256" key="3">
    <source>
        <dbReference type="ARBA" id="ARBA00022679"/>
    </source>
</evidence>
<keyword evidence="4" id="KW-0598">Phosphotransferase system</keyword>
<keyword evidence="1" id="KW-0813">Transport</keyword>